<dbReference type="KEGG" id="bbig:BBBOND_0209690"/>
<dbReference type="Proteomes" id="UP000033188">
    <property type="component" value="Chromosome 2"/>
</dbReference>
<dbReference type="VEuPathDB" id="PiroplasmaDB:BBBOND_0209690"/>
<gene>
    <name evidence="2" type="ORF">BBBOND_0209690</name>
</gene>
<sequence>MLGNKNITKPLRSLGKSDRIERSVVSPPSSVSSLESNTSLGSVLPIILLPLSGRCGVR</sequence>
<dbReference type="RefSeq" id="XP_012768002.1">
    <property type="nucleotide sequence ID" value="XM_012912548.1"/>
</dbReference>
<keyword evidence="3" id="KW-1185">Reference proteome</keyword>
<evidence type="ECO:0000256" key="1">
    <source>
        <dbReference type="SAM" id="MobiDB-lite"/>
    </source>
</evidence>
<name>A0A061D570_BABBI</name>
<protein>
    <submittedName>
        <fullName evidence="2">Uncharacterized protein</fullName>
    </submittedName>
</protein>
<organism evidence="2 3">
    <name type="scientific">Babesia bigemina</name>
    <dbReference type="NCBI Taxonomy" id="5866"/>
    <lineage>
        <taxon>Eukaryota</taxon>
        <taxon>Sar</taxon>
        <taxon>Alveolata</taxon>
        <taxon>Apicomplexa</taxon>
        <taxon>Aconoidasida</taxon>
        <taxon>Piroplasmida</taxon>
        <taxon>Babesiidae</taxon>
        <taxon>Babesia</taxon>
    </lineage>
</organism>
<dbReference type="AlphaFoldDB" id="A0A061D570"/>
<proteinExistence type="predicted"/>
<dbReference type="EMBL" id="LK391708">
    <property type="protein sequence ID" value="CDR95816.1"/>
    <property type="molecule type" value="Genomic_DNA"/>
</dbReference>
<evidence type="ECO:0000313" key="2">
    <source>
        <dbReference type="EMBL" id="CDR95816.1"/>
    </source>
</evidence>
<evidence type="ECO:0000313" key="3">
    <source>
        <dbReference type="Proteomes" id="UP000033188"/>
    </source>
</evidence>
<dbReference type="GeneID" id="24564357"/>
<reference evidence="3" key="1">
    <citation type="submission" date="2014-06" db="EMBL/GenBank/DDBJ databases">
        <authorList>
            <person name="Aslett M."/>
            <person name="De Silva N."/>
        </authorList>
    </citation>
    <scope>NUCLEOTIDE SEQUENCE [LARGE SCALE GENOMIC DNA]</scope>
    <source>
        <strain evidence="3">Bond</strain>
    </source>
</reference>
<feature type="region of interest" description="Disordered" evidence="1">
    <location>
        <begin position="1"/>
        <end position="36"/>
    </location>
</feature>
<feature type="compositionally biased region" description="Low complexity" evidence="1">
    <location>
        <begin position="23"/>
        <end position="36"/>
    </location>
</feature>
<accession>A0A061D570</accession>